<accession>A0A915KZ83</accession>
<organism evidence="1 2">
    <name type="scientific">Romanomermis culicivorax</name>
    <name type="common">Nematode worm</name>
    <dbReference type="NCBI Taxonomy" id="13658"/>
    <lineage>
        <taxon>Eukaryota</taxon>
        <taxon>Metazoa</taxon>
        <taxon>Ecdysozoa</taxon>
        <taxon>Nematoda</taxon>
        <taxon>Enoplea</taxon>
        <taxon>Dorylaimia</taxon>
        <taxon>Mermithida</taxon>
        <taxon>Mermithoidea</taxon>
        <taxon>Mermithidae</taxon>
        <taxon>Romanomermis</taxon>
    </lineage>
</organism>
<dbReference type="WBParaSite" id="nRc.2.0.1.t44258-RA">
    <property type="protein sequence ID" value="nRc.2.0.1.t44258-RA"/>
    <property type="gene ID" value="nRc.2.0.1.g44258"/>
</dbReference>
<evidence type="ECO:0000313" key="1">
    <source>
        <dbReference type="Proteomes" id="UP000887565"/>
    </source>
</evidence>
<dbReference type="Proteomes" id="UP000887565">
    <property type="component" value="Unplaced"/>
</dbReference>
<evidence type="ECO:0000313" key="2">
    <source>
        <dbReference type="WBParaSite" id="nRc.2.0.1.t44258-RA"/>
    </source>
</evidence>
<sequence>MNDRFKFPFNNSVSCLTVDTSDKELGETLDVCSNFQPHIPWIGDVRKTRRHRHQANINMTLYDCLFHTLFVQDMNIEAYISKTQSSTGIYYRNFTISTTNHYPSSLKMLKTIVVLVLLYVLCSGFKPSHHATSRTKFCTPKQEEIRRCPCCKIRCWSSVSSGHQKAKTTNETIELLSKIQKCTAENCERYCSIKSVGECAGWMLEDFSKTFCGISVACIPWLPFYSSWETPNLVVTLTLTGQTGLDSRRSLMVAIEI</sequence>
<proteinExistence type="predicted"/>
<keyword evidence="1" id="KW-1185">Reference proteome</keyword>
<protein>
    <submittedName>
        <fullName evidence="2">Uncharacterized protein</fullName>
    </submittedName>
</protein>
<name>A0A915KZ83_ROMCU</name>
<dbReference type="AlphaFoldDB" id="A0A915KZ83"/>
<reference evidence="2" key="1">
    <citation type="submission" date="2022-11" db="UniProtKB">
        <authorList>
            <consortium name="WormBaseParasite"/>
        </authorList>
    </citation>
    <scope>IDENTIFICATION</scope>
</reference>